<evidence type="ECO:0000256" key="3">
    <source>
        <dbReference type="ARBA" id="ARBA00023163"/>
    </source>
</evidence>
<dbReference type="SMART" id="SM00342">
    <property type="entry name" value="HTH_ARAC"/>
    <property type="match status" value="1"/>
</dbReference>
<dbReference type="SUPFAM" id="SSF46689">
    <property type="entry name" value="Homeodomain-like"/>
    <property type="match status" value="2"/>
</dbReference>
<feature type="domain" description="HTH araC/xylS-type" evidence="4">
    <location>
        <begin position="178"/>
        <end position="278"/>
    </location>
</feature>
<reference evidence="6" key="3">
    <citation type="submission" date="2024-09" db="EMBL/GenBank/DDBJ databases">
        <authorList>
            <person name="Sun Q."/>
            <person name="Mori K."/>
        </authorList>
    </citation>
    <scope>NUCLEOTIDE SEQUENCE</scope>
    <source>
        <strain evidence="6">CECT 9128</strain>
    </source>
</reference>
<keyword evidence="7" id="KW-1185">Reference proteome</keyword>
<dbReference type="InterPro" id="IPR013096">
    <property type="entry name" value="Cupin_2"/>
</dbReference>
<dbReference type="InterPro" id="IPR009057">
    <property type="entry name" value="Homeodomain-like_sf"/>
</dbReference>
<proteinExistence type="predicted"/>
<keyword evidence="3" id="KW-0804">Transcription</keyword>
<comment type="caution">
    <text evidence="6">The sequence shown here is derived from an EMBL/GenBank/DDBJ whole genome shotgun (WGS) entry which is preliminary data.</text>
</comment>
<evidence type="ECO:0000313" key="6">
    <source>
        <dbReference type="EMBL" id="MFC4028550.1"/>
    </source>
</evidence>
<keyword evidence="2" id="KW-0238">DNA-binding</keyword>
<dbReference type="PANTHER" id="PTHR43280">
    <property type="entry name" value="ARAC-FAMILY TRANSCRIPTIONAL REGULATOR"/>
    <property type="match status" value="1"/>
</dbReference>
<reference evidence="7" key="2">
    <citation type="journal article" date="2019" name="Int. J. Syst. Evol. Microbiol.">
        <title>The Global Catalogue of Microorganisms (GCM) 10K type strain sequencing project: providing services to taxonomists for standard genome sequencing and annotation.</title>
        <authorList>
            <consortium name="The Broad Institute Genomics Platform"/>
            <consortium name="The Broad Institute Genome Sequencing Center for Infectious Disease"/>
            <person name="Wu L."/>
            <person name="Ma J."/>
        </authorList>
    </citation>
    <scope>NUCLEOTIDE SEQUENCE [LARGE SCALE GENOMIC DNA]</scope>
    <source>
        <strain evidence="7">CECT 9128</strain>
    </source>
</reference>
<name>A0ABV8H8V4_9FLAO</name>
<dbReference type="Proteomes" id="UP001595793">
    <property type="component" value="Unassembled WGS sequence"/>
</dbReference>
<reference evidence="6" key="1">
    <citation type="journal article" date="2014" name="Int. J. Syst. Evol. Microbiol.">
        <title>Complete genome of a new Firmicutes species belonging to the dominant human colonic microbiota ('Ruminococcus bicirculans') reveals two chromosomes and a selective capacity to utilize plant glucans.</title>
        <authorList>
            <consortium name="NISC Comparative Sequencing Program"/>
            <person name="Wegmann U."/>
            <person name="Louis P."/>
            <person name="Goesmann A."/>
            <person name="Henrissat B."/>
            <person name="Duncan S.H."/>
            <person name="Flint H.J."/>
        </authorList>
    </citation>
    <scope>NUCLEOTIDE SEQUENCE</scope>
    <source>
        <strain evidence="6">CECT 9128</strain>
    </source>
</reference>
<dbReference type="Pfam" id="PF12833">
    <property type="entry name" value="HTH_18"/>
    <property type="match status" value="1"/>
</dbReference>
<evidence type="ECO:0000256" key="2">
    <source>
        <dbReference type="ARBA" id="ARBA00023125"/>
    </source>
</evidence>
<evidence type="ECO:0000313" key="7">
    <source>
        <dbReference type="Proteomes" id="UP001595793"/>
    </source>
</evidence>
<evidence type="ECO:0000256" key="1">
    <source>
        <dbReference type="ARBA" id="ARBA00023015"/>
    </source>
</evidence>
<protein>
    <submittedName>
        <fullName evidence="6">AraC family transcriptional regulator</fullName>
    </submittedName>
</protein>
<evidence type="ECO:0000259" key="4">
    <source>
        <dbReference type="PROSITE" id="PS01124"/>
    </source>
</evidence>
<dbReference type="SUPFAM" id="SSF51182">
    <property type="entry name" value="RmlC-like cupins"/>
    <property type="match status" value="1"/>
</dbReference>
<dbReference type="EMBL" id="JBHSAS010000006">
    <property type="protein sequence ID" value="MFC4028301.1"/>
    <property type="molecule type" value="Genomic_DNA"/>
</dbReference>
<dbReference type="Pfam" id="PF07883">
    <property type="entry name" value="Cupin_2"/>
    <property type="match status" value="1"/>
</dbReference>
<dbReference type="InterPro" id="IPR018062">
    <property type="entry name" value="HTH_AraC-typ_CS"/>
</dbReference>
<dbReference type="InterPro" id="IPR018060">
    <property type="entry name" value="HTH_AraC"/>
</dbReference>
<dbReference type="PROSITE" id="PS01124">
    <property type="entry name" value="HTH_ARAC_FAMILY_2"/>
    <property type="match status" value="1"/>
</dbReference>
<dbReference type="Gene3D" id="1.10.10.60">
    <property type="entry name" value="Homeodomain-like"/>
    <property type="match status" value="2"/>
</dbReference>
<organism evidence="6 7">
    <name type="scientific">Zunongwangia endophytica</name>
    <dbReference type="NCBI Taxonomy" id="1808945"/>
    <lineage>
        <taxon>Bacteria</taxon>
        <taxon>Pseudomonadati</taxon>
        <taxon>Bacteroidota</taxon>
        <taxon>Flavobacteriia</taxon>
        <taxon>Flavobacteriales</taxon>
        <taxon>Flavobacteriaceae</taxon>
        <taxon>Zunongwangia</taxon>
    </lineage>
</organism>
<gene>
    <name evidence="5" type="ORF">ACFOS1_12840</name>
    <name evidence="6" type="ORF">ACFOS1_14125</name>
</gene>
<keyword evidence="1" id="KW-0805">Transcription regulation</keyword>
<accession>A0ABV8H8V4</accession>
<dbReference type="PROSITE" id="PS00041">
    <property type="entry name" value="HTH_ARAC_FAMILY_1"/>
    <property type="match status" value="1"/>
</dbReference>
<sequence length="278" mass="32012">MKAQLQNNGLYDNVTCIRRKQEKIQESCHYHPELEIIYILEGKGTSLIGDFVTNFDSGDLFIIGGNLPHTFKNKIKNCSNPEVIILYFNANFLKRLSEFETDFHFLKEILRLSRLGIKYSIQHDKTITNQLINLAKHGNSCSLQALAFLNELHKSQENKIIGTLNSMNDENHRDERLQLITDYTTTNFKEDINLNSIASIVGMNKSAFCRFFKNKTGKTYVTYLNEVRINKACQILKLKNASNTISVACFESGFNNLSYFNRIFKKFMGITPSQYLCE</sequence>
<dbReference type="Gene3D" id="2.60.120.10">
    <property type="entry name" value="Jelly Rolls"/>
    <property type="match status" value="1"/>
</dbReference>
<dbReference type="InterPro" id="IPR011051">
    <property type="entry name" value="RmlC_Cupin_sf"/>
</dbReference>
<dbReference type="PANTHER" id="PTHR43280:SF27">
    <property type="entry name" value="TRANSCRIPTIONAL REGULATOR MTLR"/>
    <property type="match status" value="1"/>
</dbReference>
<dbReference type="RefSeq" id="WP_290230902.1">
    <property type="nucleotide sequence ID" value="NZ_JAUFPZ010000002.1"/>
</dbReference>
<dbReference type="InterPro" id="IPR014710">
    <property type="entry name" value="RmlC-like_jellyroll"/>
</dbReference>
<evidence type="ECO:0000313" key="5">
    <source>
        <dbReference type="EMBL" id="MFC4028301.1"/>
    </source>
</evidence>
<dbReference type="EMBL" id="JBHSAS010000011">
    <property type="protein sequence ID" value="MFC4028550.1"/>
    <property type="molecule type" value="Genomic_DNA"/>
</dbReference>